<organism evidence="1">
    <name type="scientific">marine sediment metagenome</name>
    <dbReference type="NCBI Taxonomy" id="412755"/>
    <lineage>
        <taxon>unclassified sequences</taxon>
        <taxon>metagenomes</taxon>
        <taxon>ecological metagenomes</taxon>
    </lineage>
</organism>
<name>X0UY78_9ZZZZ</name>
<reference evidence="1" key="1">
    <citation type="journal article" date="2014" name="Front. Microbiol.">
        <title>High frequency of phylogenetically diverse reductive dehalogenase-homologous genes in deep subseafloor sedimentary metagenomes.</title>
        <authorList>
            <person name="Kawai M."/>
            <person name="Futagami T."/>
            <person name="Toyoda A."/>
            <person name="Takaki Y."/>
            <person name="Nishi S."/>
            <person name="Hori S."/>
            <person name="Arai W."/>
            <person name="Tsubouchi T."/>
            <person name="Morono Y."/>
            <person name="Uchiyama I."/>
            <person name="Ito T."/>
            <person name="Fujiyama A."/>
            <person name="Inagaki F."/>
            <person name="Takami H."/>
        </authorList>
    </citation>
    <scope>NUCLEOTIDE SEQUENCE</scope>
    <source>
        <strain evidence="1">Expedition CK06-06</strain>
    </source>
</reference>
<accession>X0UY78</accession>
<protein>
    <recommendedName>
        <fullName evidence="2">Thiamine biosynthesis protein ThiF</fullName>
    </recommendedName>
</protein>
<evidence type="ECO:0000313" key="1">
    <source>
        <dbReference type="EMBL" id="GAG10799.1"/>
    </source>
</evidence>
<dbReference type="EMBL" id="BARS01020734">
    <property type="protein sequence ID" value="GAG10799.1"/>
    <property type="molecule type" value="Genomic_DNA"/>
</dbReference>
<dbReference type="AlphaFoldDB" id="X0UY78"/>
<sequence length="48" mass="5321">GEASYNEFMLQLSVDGHDMVVFPDGRVIVKNTTDESLARALYAKYIGV</sequence>
<feature type="non-terminal residue" evidence="1">
    <location>
        <position position="1"/>
    </location>
</feature>
<proteinExistence type="predicted"/>
<comment type="caution">
    <text evidence="1">The sequence shown here is derived from an EMBL/GenBank/DDBJ whole genome shotgun (WGS) entry which is preliminary data.</text>
</comment>
<evidence type="ECO:0008006" key="2">
    <source>
        <dbReference type="Google" id="ProtNLM"/>
    </source>
</evidence>
<gene>
    <name evidence="1" type="ORF">S01H1_33401</name>
</gene>